<evidence type="ECO:0000313" key="1">
    <source>
        <dbReference type="EMBL" id="CAD2213322.1"/>
    </source>
</evidence>
<dbReference type="VEuPathDB" id="TriTrypDB:ADEAN_000076300"/>
<reference evidence="1 2" key="1">
    <citation type="submission" date="2020-08" db="EMBL/GenBank/DDBJ databases">
        <authorList>
            <person name="Newling K."/>
            <person name="Davey J."/>
            <person name="Forrester S."/>
        </authorList>
    </citation>
    <scope>NUCLEOTIDE SEQUENCE [LARGE SCALE GENOMIC DNA]</scope>
    <source>
        <strain evidence="2">Crithidia deanei Carvalho (ATCC PRA-265)</strain>
    </source>
</reference>
<keyword evidence="2" id="KW-1185">Reference proteome</keyword>
<proteinExistence type="predicted"/>
<evidence type="ECO:0000313" key="2">
    <source>
        <dbReference type="Proteomes" id="UP000515908"/>
    </source>
</evidence>
<dbReference type="EMBL" id="LR877145">
    <property type="protein sequence ID" value="CAD2213322.1"/>
    <property type="molecule type" value="Genomic_DNA"/>
</dbReference>
<organism evidence="1 2">
    <name type="scientific">Angomonas deanei</name>
    <dbReference type="NCBI Taxonomy" id="59799"/>
    <lineage>
        <taxon>Eukaryota</taxon>
        <taxon>Discoba</taxon>
        <taxon>Euglenozoa</taxon>
        <taxon>Kinetoplastea</taxon>
        <taxon>Metakinetoplastina</taxon>
        <taxon>Trypanosomatida</taxon>
        <taxon>Trypanosomatidae</taxon>
        <taxon>Strigomonadinae</taxon>
        <taxon>Angomonas</taxon>
    </lineage>
</organism>
<accession>A0A7G2C617</accession>
<sequence>MVQDGTLMAKIAKVGWRKVQSINDVPADSIVALATEIDPVMAEDDLNSLIPIAMDQRGTPLGATVTVDCEADDGKTETHAIQFEVVTKEQLAALQKNFEGIIALGKATGLKPEEINAIFVASYEAYQEANGAQSAQASNMMGNMMNQMMGMMGGAGGPAGADCQQQ</sequence>
<gene>
    <name evidence="1" type="ORF">ADEAN_000076300</name>
</gene>
<dbReference type="AlphaFoldDB" id="A0A7G2C617"/>
<name>A0A7G2C617_9TRYP</name>
<protein>
    <submittedName>
        <fullName evidence="1">Uncharacterized protein</fullName>
    </submittedName>
</protein>
<dbReference type="Proteomes" id="UP000515908">
    <property type="component" value="Chromosome 01"/>
</dbReference>